<gene>
    <name evidence="1" type="ORF">LCGC14_2553460</name>
</gene>
<evidence type="ECO:0000313" key="1">
    <source>
        <dbReference type="EMBL" id="KKL10675.1"/>
    </source>
</evidence>
<organism evidence="1">
    <name type="scientific">marine sediment metagenome</name>
    <dbReference type="NCBI Taxonomy" id="412755"/>
    <lineage>
        <taxon>unclassified sequences</taxon>
        <taxon>metagenomes</taxon>
        <taxon>ecological metagenomes</taxon>
    </lineage>
</organism>
<sequence length="296" mass="33214">MTVLDPATGKREHMQVPRFATPAAARFWSHALKAIVKRLDKVGMAKSACLGIFSDSTAPTPVIEMFAKIAPGLGWMRGCHGVSRATKPYPVRGGGMVVYHEHCYGMSIPNPRTKIFSIWDQNGPPAAYFRSDFDHLPPRGFRSIAERALYQGKRGFGRMCLDYWDSPLTAGKRRGSYADVFNRWPISTCSQRRPTLMKLAGPGPDGPLSTIRYELLLEGLQEAEATMFIAEATGRRAKRLGKDLTRRCRRLLVERINVARIVNGYYGPATWDHAGWQDASRRLYETAAEVRQALRK</sequence>
<dbReference type="EMBL" id="LAZR01041966">
    <property type="protein sequence ID" value="KKL10675.1"/>
    <property type="molecule type" value="Genomic_DNA"/>
</dbReference>
<dbReference type="AlphaFoldDB" id="A0A0F9AMS1"/>
<name>A0A0F9AMS1_9ZZZZ</name>
<comment type="caution">
    <text evidence="1">The sequence shown here is derived from an EMBL/GenBank/DDBJ whole genome shotgun (WGS) entry which is preliminary data.</text>
</comment>
<accession>A0A0F9AMS1</accession>
<reference evidence="1" key="1">
    <citation type="journal article" date="2015" name="Nature">
        <title>Complex archaea that bridge the gap between prokaryotes and eukaryotes.</title>
        <authorList>
            <person name="Spang A."/>
            <person name="Saw J.H."/>
            <person name="Jorgensen S.L."/>
            <person name="Zaremba-Niedzwiedzka K."/>
            <person name="Martijn J."/>
            <person name="Lind A.E."/>
            <person name="van Eijk R."/>
            <person name="Schleper C."/>
            <person name="Guy L."/>
            <person name="Ettema T.J."/>
        </authorList>
    </citation>
    <scope>NUCLEOTIDE SEQUENCE</scope>
</reference>
<proteinExistence type="predicted"/>
<protein>
    <submittedName>
        <fullName evidence="1">Uncharacterized protein</fullName>
    </submittedName>
</protein>